<dbReference type="KEGG" id="tvd:SG34_003160"/>
<reference evidence="1 2" key="2">
    <citation type="journal article" date="2022" name="Mar. Drugs">
        <title>Bioassay-Guided Fractionation Leads to the Detection of Cholic Acid Generated by the Rare Thalassomonas sp.</title>
        <authorList>
            <person name="Pheiffer F."/>
            <person name="Schneider Y.K."/>
            <person name="Hansen E.H."/>
            <person name="Andersen J.H."/>
            <person name="Isaksson J."/>
            <person name="Busche T."/>
            <person name="R C."/>
            <person name="Kalinowski J."/>
            <person name="Zyl L.V."/>
            <person name="Trindade M."/>
        </authorList>
    </citation>
    <scope>NUCLEOTIDE SEQUENCE [LARGE SCALE GENOMIC DNA]</scope>
    <source>
        <strain evidence="1 2">XOM25</strain>
    </source>
</reference>
<organism evidence="1 2">
    <name type="scientific">Thalassomonas viridans</name>
    <dbReference type="NCBI Taxonomy" id="137584"/>
    <lineage>
        <taxon>Bacteria</taxon>
        <taxon>Pseudomonadati</taxon>
        <taxon>Pseudomonadota</taxon>
        <taxon>Gammaproteobacteria</taxon>
        <taxon>Alteromonadales</taxon>
        <taxon>Colwelliaceae</taxon>
        <taxon>Thalassomonas</taxon>
    </lineage>
</organism>
<gene>
    <name evidence="1" type="ORF">SG34_003160</name>
</gene>
<dbReference type="EMBL" id="CP059733">
    <property type="protein sequence ID" value="WDE05944.1"/>
    <property type="molecule type" value="Genomic_DNA"/>
</dbReference>
<dbReference type="RefSeq" id="WP_044840354.1">
    <property type="nucleotide sequence ID" value="NZ_CP059733.1"/>
</dbReference>
<protein>
    <submittedName>
        <fullName evidence="1">Uncharacterized protein</fullName>
    </submittedName>
</protein>
<name>A0AAE9Z4J9_9GAMM</name>
<accession>A0AAE9Z4J9</accession>
<evidence type="ECO:0000313" key="1">
    <source>
        <dbReference type="EMBL" id="WDE05944.1"/>
    </source>
</evidence>
<dbReference type="AlphaFoldDB" id="A0AAE9Z4J9"/>
<keyword evidence="2" id="KW-1185">Reference proteome</keyword>
<sequence>MNIKIRPVAHLINNAVIIKTFVGKMNPSAGIAKIRNRNNKQPMSSTDIQEANKISKLTYNQAGEIQA</sequence>
<evidence type="ECO:0000313" key="2">
    <source>
        <dbReference type="Proteomes" id="UP000032352"/>
    </source>
</evidence>
<dbReference type="Proteomes" id="UP000032352">
    <property type="component" value="Chromosome"/>
</dbReference>
<reference evidence="1 2" key="1">
    <citation type="journal article" date="2015" name="Genome Announc.">
        <title>Draft Genome Sequences of Marine Isolates of Thalassomonas viridans and Thalassomonas actiniarum.</title>
        <authorList>
            <person name="Olonade I."/>
            <person name="van Zyl L.J."/>
            <person name="Trindade M."/>
        </authorList>
    </citation>
    <scope>NUCLEOTIDE SEQUENCE [LARGE SCALE GENOMIC DNA]</scope>
    <source>
        <strain evidence="1 2">XOM25</strain>
    </source>
</reference>
<proteinExistence type="predicted"/>